<dbReference type="EMBL" id="PXVC01000183">
    <property type="protein sequence ID" value="PSI00271.1"/>
    <property type="molecule type" value="Genomic_DNA"/>
</dbReference>
<proteinExistence type="predicted"/>
<name>A0A2P7EAL8_9SYNE</name>
<gene>
    <name evidence="1" type="ORF">C7K08_14070</name>
</gene>
<reference evidence="2" key="1">
    <citation type="submission" date="2018-03" db="EMBL/GenBank/DDBJ databases">
        <title>Ecological and genomic features of two cosmopolitan and abundant freshwater picocyanobacteria.</title>
        <authorList>
            <person name="Cabello-Yeves P.J."/>
            <person name="Picazo A."/>
            <person name="Camacho A."/>
            <person name="Callieri C."/>
            <person name="Rosselli R."/>
            <person name="Roda-Garcia J."/>
            <person name="Coutinho F.H."/>
            <person name="Rodriguez-Valera F."/>
        </authorList>
    </citation>
    <scope>NUCLEOTIDE SEQUENCE [LARGE SCALE GENOMIC DNA]</scope>
    <source>
        <strain evidence="2">Tous</strain>
    </source>
</reference>
<accession>A0A2P7EAL8</accession>
<feature type="non-terminal residue" evidence="1">
    <location>
        <position position="193"/>
    </location>
</feature>
<evidence type="ECO:0000313" key="2">
    <source>
        <dbReference type="Proteomes" id="UP000240206"/>
    </source>
</evidence>
<dbReference type="AlphaFoldDB" id="A0A2P7EAL8"/>
<protein>
    <submittedName>
        <fullName evidence="1">Uncharacterized protein</fullName>
    </submittedName>
</protein>
<evidence type="ECO:0000313" key="1">
    <source>
        <dbReference type="EMBL" id="PSI00271.1"/>
    </source>
</evidence>
<organism evidence="1 2">
    <name type="scientific">Synechococcus lacustris str. Tous</name>
    <dbReference type="NCBI Taxonomy" id="1910958"/>
    <lineage>
        <taxon>Bacteria</taxon>
        <taxon>Bacillati</taxon>
        <taxon>Cyanobacteriota</taxon>
        <taxon>Cyanophyceae</taxon>
        <taxon>Synechococcales</taxon>
        <taxon>Synechococcaceae</taxon>
        <taxon>Synechococcus</taxon>
    </lineage>
</organism>
<keyword evidence="2" id="KW-1185">Reference proteome</keyword>
<comment type="caution">
    <text evidence="1">The sequence shown here is derived from an EMBL/GenBank/DDBJ whole genome shotgun (WGS) entry which is preliminary data.</text>
</comment>
<dbReference type="Proteomes" id="UP000240206">
    <property type="component" value="Unassembled WGS sequence"/>
</dbReference>
<sequence>MIASLEQSEQRNSEKVAVALGLSLQEAAKSLSTVDIQNGLKTAITSVRTAAGKQAGLGLDPGLGLLASAATNNQALLIPAFNRAAYNPAVLHLRYSNTAVGGFDAQLDLVLITATGEPKGIRVPLRQADFRDSLQKLYGALSRLENLAVNDANGPSRSLYRQIFASLEPILQEQKITTLLLSADQGLQAIPYA</sequence>